<evidence type="ECO:0000259" key="2">
    <source>
        <dbReference type="SMART" id="SM00644"/>
    </source>
</evidence>
<dbReference type="PANTHER" id="PTHR11022:SF41">
    <property type="entry name" value="PEPTIDOGLYCAN-RECOGNITION PROTEIN LC-RELATED"/>
    <property type="match status" value="1"/>
</dbReference>
<dbReference type="InterPro" id="IPR015510">
    <property type="entry name" value="PGRP"/>
</dbReference>
<dbReference type="PANTHER" id="PTHR11022">
    <property type="entry name" value="PEPTIDOGLYCAN RECOGNITION PROTEIN"/>
    <property type="match status" value="1"/>
</dbReference>
<evidence type="ECO:0000259" key="3">
    <source>
        <dbReference type="SMART" id="SM00701"/>
    </source>
</evidence>
<dbReference type="InterPro" id="IPR006619">
    <property type="entry name" value="PGRP_domain_met/bac"/>
</dbReference>
<reference evidence="4" key="1">
    <citation type="journal article" date="2021" name="PeerJ">
        <title>Extensive microbial diversity within the chicken gut microbiome revealed by metagenomics and culture.</title>
        <authorList>
            <person name="Gilroy R."/>
            <person name="Ravi A."/>
            <person name="Getino M."/>
            <person name="Pursley I."/>
            <person name="Horton D.L."/>
            <person name="Alikhan N.F."/>
            <person name="Baker D."/>
            <person name="Gharbi K."/>
            <person name="Hall N."/>
            <person name="Watson M."/>
            <person name="Adriaenssens E.M."/>
            <person name="Foster-Nyarko E."/>
            <person name="Jarju S."/>
            <person name="Secka A."/>
            <person name="Antonio M."/>
            <person name="Oren A."/>
            <person name="Chaudhuri R.R."/>
            <person name="La Ragione R."/>
            <person name="Hildebrand F."/>
            <person name="Pallen M.J."/>
        </authorList>
    </citation>
    <scope>NUCLEOTIDE SEQUENCE</scope>
    <source>
        <strain evidence="4">7318</strain>
    </source>
</reference>
<sequence>MNRREFILKGLKLGGAILAGSSALTTLASLLNADKAKAADYTLYASDLPIVENYFNFTSLSERRFTRQIIVHHSATTGDDVSAADIHRIHLQNGWSGIGYHMFIRKSGLIETGRPLADIGAHTYRHNNSSIGICLAGNFNNEMPTDMQMTSASKLIGLLCQMYGLNPDEGTIFGHRDFNATACPGENLYADLYYLRQTAANFI</sequence>
<proteinExistence type="inferred from homology"/>
<evidence type="ECO:0000313" key="4">
    <source>
        <dbReference type="EMBL" id="HJF84421.1"/>
    </source>
</evidence>
<organism evidence="4 5">
    <name type="scientific">Megamonas hypermegale</name>
    <dbReference type="NCBI Taxonomy" id="158847"/>
    <lineage>
        <taxon>Bacteria</taxon>
        <taxon>Bacillati</taxon>
        <taxon>Bacillota</taxon>
        <taxon>Negativicutes</taxon>
        <taxon>Selenomonadales</taxon>
        <taxon>Selenomonadaceae</taxon>
        <taxon>Megamonas</taxon>
    </lineage>
</organism>
<dbReference type="SMART" id="SM00701">
    <property type="entry name" value="PGRP"/>
    <property type="match status" value="1"/>
</dbReference>
<evidence type="ECO:0000256" key="1">
    <source>
        <dbReference type="ARBA" id="ARBA00007553"/>
    </source>
</evidence>
<dbReference type="EMBL" id="DYVR01000058">
    <property type="protein sequence ID" value="HJF84421.1"/>
    <property type="molecule type" value="Genomic_DNA"/>
</dbReference>
<feature type="domain" description="N-acetylmuramoyl-L-alanine amidase" evidence="2">
    <location>
        <begin position="55"/>
        <end position="185"/>
    </location>
</feature>
<dbReference type="GO" id="GO:0008270">
    <property type="term" value="F:zinc ion binding"/>
    <property type="evidence" value="ECO:0007669"/>
    <property type="project" value="InterPro"/>
</dbReference>
<dbReference type="Pfam" id="PF01510">
    <property type="entry name" value="Amidase_2"/>
    <property type="match status" value="1"/>
</dbReference>
<dbReference type="GO" id="GO:0008745">
    <property type="term" value="F:N-acetylmuramoyl-L-alanine amidase activity"/>
    <property type="evidence" value="ECO:0007669"/>
    <property type="project" value="UniProtKB-EC"/>
</dbReference>
<dbReference type="InterPro" id="IPR036505">
    <property type="entry name" value="Amidase/PGRP_sf"/>
</dbReference>
<dbReference type="RefSeq" id="WP_304065967.1">
    <property type="nucleotide sequence ID" value="NZ_CALXYC010000009.1"/>
</dbReference>
<name>A0A921L8U7_9FIRM</name>
<protein>
    <submittedName>
        <fullName evidence="4">N-acetylmuramoyl-L-alanine amidase</fullName>
        <ecNumber evidence="4">3.5.1.28</ecNumber>
    </submittedName>
</protein>
<comment type="similarity">
    <text evidence="1">Belongs to the N-acetylmuramoyl-L-alanine amidase 2 family.</text>
</comment>
<dbReference type="Gene3D" id="3.40.80.10">
    <property type="entry name" value="Peptidoglycan recognition protein-like"/>
    <property type="match status" value="1"/>
</dbReference>
<gene>
    <name evidence="4" type="ORF">K8V65_01970</name>
</gene>
<dbReference type="Proteomes" id="UP000780768">
    <property type="component" value="Unassembled WGS sequence"/>
</dbReference>
<comment type="caution">
    <text evidence="4">The sequence shown here is derived from an EMBL/GenBank/DDBJ whole genome shotgun (WGS) entry which is preliminary data.</text>
</comment>
<dbReference type="CDD" id="cd06583">
    <property type="entry name" value="PGRP"/>
    <property type="match status" value="1"/>
</dbReference>
<dbReference type="SUPFAM" id="SSF55846">
    <property type="entry name" value="N-acetylmuramoyl-L-alanine amidase-like"/>
    <property type="match status" value="1"/>
</dbReference>
<dbReference type="AlphaFoldDB" id="A0A921L8U7"/>
<accession>A0A921L8U7</accession>
<dbReference type="GO" id="GO:0009253">
    <property type="term" value="P:peptidoglycan catabolic process"/>
    <property type="evidence" value="ECO:0007669"/>
    <property type="project" value="InterPro"/>
</dbReference>
<dbReference type="EC" id="3.5.1.28" evidence="4"/>
<keyword evidence="4" id="KW-0378">Hydrolase</keyword>
<evidence type="ECO:0000313" key="5">
    <source>
        <dbReference type="Proteomes" id="UP000780768"/>
    </source>
</evidence>
<dbReference type="SMART" id="SM00644">
    <property type="entry name" value="Ami_2"/>
    <property type="match status" value="1"/>
</dbReference>
<dbReference type="InterPro" id="IPR002502">
    <property type="entry name" value="Amidase_domain"/>
</dbReference>
<feature type="domain" description="Peptidoglycan recognition protein family" evidence="3">
    <location>
        <begin position="49"/>
        <end position="179"/>
    </location>
</feature>
<reference evidence="4" key="2">
    <citation type="submission" date="2021-09" db="EMBL/GenBank/DDBJ databases">
        <authorList>
            <person name="Gilroy R."/>
        </authorList>
    </citation>
    <scope>NUCLEOTIDE SEQUENCE</scope>
    <source>
        <strain evidence="4">7318</strain>
    </source>
</reference>